<evidence type="ECO:0000313" key="8">
    <source>
        <dbReference type="EMBL" id="MEU3557385.1"/>
    </source>
</evidence>
<feature type="region of interest" description="Disordered" evidence="5">
    <location>
        <begin position="305"/>
        <end position="389"/>
    </location>
</feature>
<dbReference type="RefSeq" id="WP_308216775.1">
    <property type="nucleotide sequence ID" value="NZ_BEVZ01000013.1"/>
</dbReference>
<dbReference type="InterPro" id="IPR020568">
    <property type="entry name" value="Ribosomal_Su5_D2-typ_SF"/>
</dbReference>
<evidence type="ECO:0000313" key="9">
    <source>
        <dbReference type="Proteomes" id="UP001550850"/>
    </source>
</evidence>
<keyword evidence="1" id="KW-0808">Transferase</keyword>
<dbReference type="Pfam" id="PF00288">
    <property type="entry name" value="GHMP_kinases_N"/>
    <property type="match status" value="1"/>
</dbReference>
<dbReference type="PANTHER" id="PTHR43527">
    <property type="entry name" value="4-DIPHOSPHOCYTIDYL-2-C-METHYL-D-ERYTHRITOL KINASE, CHLOROPLASTIC"/>
    <property type="match status" value="1"/>
</dbReference>
<protein>
    <submittedName>
        <fullName evidence="8">Kinase</fullName>
    </submittedName>
</protein>
<evidence type="ECO:0000256" key="4">
    <source>
        <dbReference type="ARBA" id="ARBA00022840"/>
    </source>
</evidence>
<organism evidence="8 9">
    <name type="scientific">Streptomyces fragilis</name>
    <dbReference type="NCBI Taxonomy" id="67301"/>
    <lineage>
        <taxon>Bacteria</taxon>
        <taxon>Bacillati</taxon>
        <taxon>Actinomycetota</taxon>
        <taxon>Actinomycetes</taxon>
        <taxon>Kitasatosporales</taxon>
        <taxon>Streptomycetaceae</taxon>
        <taxon>Streptomyces</taxon>
    </lineage>
</organism>
<dbReference type="InterPro" id="IPR006204">
    <property type="entry name" value="GHMP_kinase_N_dom"/>
</dbReference>
<reference evidence="8 9" key="1">
    <citation type="submission" date="2024-06" db="EMBL/GenBank/DDBJ databases">
        <title>The Natural Products Discovery Center: Release of the First 8490 Sequenced Strains for Exploring Actinobacteria Biosynthetic Diversity.</title>
        <authorList>
            <person name="Kalkreuter E."/>
            <person name="Kautsar S.A."/>
            <person name="Yang D."/>
            <person name="Bader C.D."/>
            <person name="Teijaro C.N."/>
            <person name="Fluegel L."/>
            <person name="Davis C.M."/>
            <person name="Simpson J.R."/>
            <person name="Lauterbach L."/>
            <person name="Steele A.D."/>
            <person name="Gui C."/>
            <person name="Meng S."/>
            <person name="Li G."/>
            <person name="Viehrig K."/>
            <person name="Ye F."/>
            <person name="Su P."/>
            <person name="Kiefer A.F."/>
            <person name="Nichols A."/>
            <person name="Cepeda A.J."/>
            <person name="Yan W."/>
            <person name="Fan B."/>
            <person name="Jiang Y."/>
            <person name="Adhikari A."/>
            <person name="Zheng C.-J."/>
            <person name="Schuster L."/>
            <person name="Cowan T.M."/>
            <person name="Smanski M.J."/>
            <person name="Chevrette M.G."/>
            <person name="De Carvalho L.P.S."/>
            <person name="Shen B."/>
        </authorList>
    </citation>
    <scope>NUCLEOTIDE SEQUENCE [LARGE SCALE GENOMIC DNA]</scope>
    <source>
        <strain evidence="8 9">NPDC038104</strain>
    </source>
</reference>
<sequence>MTRLDTTTERGVASPQPGDRPAGTGTAFGTFGELLQGALPERDGDFLVTLPVARWSMATFRPLPGATDVTVHPAGKAKSLRLARMILEESPRPTGGLLTLHSQIPEGKGLASSSADLVATARAVGRAVATPMPPARIERLLARIEPTDGVLYPAIVAFHHRTVRLRHTLGSLPAMGVVGIDEGGSVDTVAFNRLPKPFSLADRHRYAHLLSRLTSAVRRHDLAEVGRVATRSALMNQALHPKRSLQPLREICREIGGLGVAVGHSGTTLGILLDATDPAYPHRAAAAARACADLGHAATVHRTLSFPAARRSRPSGQGRPNEMATGPSLPLGPSTFLSGPEARRLRTPFTTLPQTADHPRETIAPGGHTSTLGEQPPFAATDMTSRQHR</sequence>
<evidence type="ECO:0000256" key="3">
    <source>
        <dbReference type="ARBA" id="ARBA00022777"/>
    </source>
</evidence>
<dbReference type="InterPro" id="IPR014721">
    <property type="entry name" value="Ribsml_uS5_D2-typ_fold_subgr"/>
</dbReference>
<feature type="domain" description="GHMP kinase C-terminal" evidence="7">
    <location>
        <begin position="215"/>
        <end position="289"/>
    </location>
</feature>
<feature type="domain" description="GHMP kinase N-terminal" evidence="6">
    <location>
        <begin position="81"/>
        <end position="145"/>
    </location>
</feature>
<gene>
    <name evidence="8" type="ORF">AB0E65_24690</name>
</gene>
<dbReference type="EMBL" id="JBEZUR010000056">
    <property type="protein sequence ID" value="MEU3557385.1"/>
    <property type="molecule type" value="Genomic_DNA"/>
</dbReference>
<dbReference type="Proteomes" id="UP001550850">
    <property type="component" value="Unassembled WGS sequence"/>
</dbReference>
<keyword evidence="9" id="KW-1185">Reference proteome</keyword>
<dbReference type="PANTHER" id="PTHR43527:SF1">
    <property type="entry name" value="L-THREONINE KINASE"/>
    <property type="match status" value="1"/>
</dbReference>
<keyword evidence="3 8" id="KW-0418">Kinase</keyword>
<evidence type="ECO:0000256" key="5">
    <source>
        <dbReference type="SAM" id="MobiDB-lite"/>
    </source>
</evidence>
<evidence type="ECO:0000259" key="6">
    <source>
        <dbReference type="Pfam" id="PF00288"/>
    </source>
</evidence>
<comment type="caution">
    <text evidence="8">The sequence shown here is derived from an EMBL/GenBank/DDBJ whole genome shotgun (WGS) entry which is preliminary data.</text>
</comment>
<dbReference type="Pfam" id="PF08544">
    <property type="entry name" value="GHMP_kinases_C"/>
    <property type="match status" value="1"/>
</dbReference>
<evidence type="ECO:0000256" key="2">
    <source>
        <dbReference type="ARBA" id="ARBA00022741"/>
    </source>
</evidence>
<name>A0ABV2YNS9_9ACTN</name>
<feature type="region of interest" description="Disordered" evidence="5">
    <location>
        <begin position="1"/>
        <end position="27"/>
    </location>
</feature>
<evidence type="ECO:0000259" key="7">
    <source>
        <dbReference type="Pfam" id="PF08544"/>
    </source>
</evidence>
<dbReference type="InterPro" id="IPR013750">
    <property type="entry name" value="GHMP_kinase_C_dom"/>
</dbReference>
<dbReference type="Gene3D" id="3.30.230.10">
    <property type="match status" value="1"/>
</dbReference>
<dbReference type="GO" id="GO:0016301">
    <property type="term" value="F:kinase activity"/>
    <property type="evidence" value="ECO:0007669"/>
    <property type="project" value="UniProtKB-KW"/>
</dbReference>
<dbReference type="SUPFAM" id="SSF54211">
    <property type="entry name" value="Ribosomal protein S5 domain 2-like"/>
    <property type="match status" value="1"/>
</dbReference>
<evidence type="ECO:0000256" key="1">
    <source>
        <dbReference type="ARBA" id="ARBA00022679"/>
    </source>
</evidence>
<proteinExistence type="predicted"/>
<accession>A0ABV2YNS9</accession>
<keyword evidence="4" id="KW-0067">ATP-binding</keyword>
<keyword evidence="2" id="KW-0547">Nucleotide-binding</keyword>